<dbReference type="EMBL" id="HE804045">
    <property type="protein sequence ID" value="CCH32969.1"/>
    <property type="molecule type" value="Genomic_DNA"/>
</dbReference>
<dbReference type="BioCyc" id="SESP1179773:BN6_RS27505-MONOMER"/>
<proteinExistence type="predicted"/>
<name>K0K7Y1_SACES</name>
<dbReference type="STRING" id="1179773.BN6_57110"/>
<dbReference type="InterPro" id="IPR039564">
    <property type="entry name" value="Peptidase_C39-like"/>
</dbReference>
<dbReference type="HOGENOM" id="CLU_118121_0_0_11"/>
<dbReference type="AlphaFoldDB" id="K0K7Y1"/>
<evidence type="ECO:0000259" key="1">
    <source>
        <dbReference type="Pfam" id="PF13529"/>
    </source>
</evidence>
<dbReference type="Pfam" id="PF13529">
    <property type="entry name" value="Peptidase_C39_2"/>
    <property type="match status" value="1"/>
</dbReference>
<dbReference type="eggNOG" id="COG3271">
    <property type="taxonomic scope" value="Bacteria"/>
</dbReference>
<evidence type="ECO:0000313" key="3">
    <source>
        <dbReference type="Proteomes" id="UP000006281"/>
    </source>
</evidence>
<dbReference type="PATRIC" id="fig|1179773.3.peg.5746"/>
<gene>
    <name evidence="2" type="ordered locus">BN6_57110</name>
</gene>
<evidence type="ECO:0000313" key="2">
    <source>
        <dbReference type="EMBL" id="CCH32969.1"/>
    </source>
</evidence>
<reference evidence="2 3" key="1">
    <citation type="journal article" date="2012" name="BMC Genomics">
        <title>Complete genome sequence of Saccharothrix espanaensis DSM 44229T and comparison to the other completely sequenced Pseudonocardiaceae.</title>
        <authorList>
            <person name="Strobel T."/>
            <person name="Al-Dilaimi A."/>
            <person name="Blom J."/>
            <person name="Gessner A."/>
            <person name="Kalinowski J."/>
            <person name="Luzhetska M."/>
            <person name="Puhler A."/>
            <person name="Szczepanowski R."/>
            <person name="Bechthold A."/>
            <person name="Ruckert C."/>
        </authorList>
    </citation>
    <scope>NUCLEOTIDE SEQUENCE [LARGE SCALE GENOMIC DNA]</scope>
    <source>
        <strain evidence="3">ATCC 51144 / DSM 44229 / JCM 9112 / NBRC 15066 / NRRL 15764</strain>
    </source>
</reference>
<feature type="domain" description="Peptidase C39-like" evidence="1">
    <location>
        <begin position="8"/>
        <end position="174"/>
    </location>
</feature>
<accession>K0K7Y1</accession>
<sequence>MDDTVELPIPYFSQWESADLVPALLAGEVSAASDPAWARSGASTPQEYEFWSWRMCGIACLRMVLAHRDGSAPPAMLLKDDCVVEGAYVVEGTSVKGLIYAPFARYVERKWDLAAEVVTAVGLVEVGDLVRRAKPVMISVHPSVREPAGTAGGRGGHLVLAVGAAPDGLLLHNPSGLPGKSQEFAFVRHELLDRYYAGRGVVFEL</sequence>
<organism evidence="2 3">
    <name type="scientific">Saccharothrix espanaensis (strain ATCC 51144 / DSM 44229 / JCM 9112 / NBRC 15066 / NRRL 15764)</name>
    <dbReference type="NCBI Taxonomy" id="1179773"/>
    <lineage>
        <taxon>Bacteria</taxon>
        <taxon>Bacillati</taxon>
        <taxon>Actinomycetota</taxon>
        <taxon>Actinomycetes</taxon>
        <taxon>Pseudonocardiales</taxon>
        <taxon>Pseudonocardiaceae</taxon>
        <taxon>Saccharothrix</taxon>
    </lineage>
</organism>
<dbReference type="RefSeq" id="WP_015103081.1">
    <property type="nucleotide sequence ID" value="NC_019673.1"/>
</dbReference>
<dbReference type="KEGG" id="sesp:BN6_57110"/>
<protein>
    <recommendedName>
        <fullName evidence="1">Peptidase C39-like domain-containing protein</fullName>
    </recommendedName>
</protein>
<dbReference type="OrthoDB" id="2602488at2"/>
<dbReference type="Proteomes" id="UP000006281">
    <property type="component" value="Chromosome"/>
</dbReference>
<dbReference type="Gene3D" id="3.90.70.10">
    <property type="entry name" value="Cysteine proteinases"/>
    <property type="match status" value="1"/>
</dbReference>
<keyword evidence="3" id="KW-1185">Reference proteome</keyword>